<name>A0A2P2NPV9_RHIMU</name>
<sequence>MFSKAAQGILDGQQHTFVCGLGLGSNSLVAVAATRGFVIHHIFIHWSLSKADDFISTY</sequence>
<reference evidence="1" key="1">
    <citation type="submission" date="2018-02" db="EMBL/GenBank/DDBJ databases">
        <title>Rhizophora mucronata_Transcriptome.</title>
        <authorList>
            <person name="Meera S.P."/>
            <person name="Sreeshan A."/>
            <person name="Augustine A."/>
        </authorList>
    </citation>
    <scope>NUCLEOTIDE SEQUENCE</scope>
    <source>
        <tissue evidence="1">Leaf</tissue>
    </source>
</reference>
<dbReference type="AlphaFoldDB" id="A0A2P2NPV9"/>
<proteinExistence type="predicted"/>
<evidence type="ECO:0000313" key="1">
    <source>
        <dbReference type="EMBL" id="MBX44537.1"/>
    </source>
</evidence>
<accession>A0A2P2NPV9</accession>
<organism evidence="1">
    <name type="scientific">Rhizophora mucronata</name>
    <name type="common">Asiatic mangrove</name>
    <dbReference type="NCBI Taxonomy" id="61149"/>
    <lineage>
        <taxon>Eukaryota</taxon>
        <taxon>Viridiplantae</taxon>
        <taxon>Streptophyta</taxon>
        <taxon>Embryophyta</taxon>
        <taxon>Tracheophyta</taxon>
        <taxon>Spermatophyta</taxon>
        <taxon>Magnoliopsida</taxon>
        <taxon>eudicotyledons</taxon>
        <taxon>Gunneridae</taxon>
        <taxon>Pentapetalae</taxon>
        <taxon>rosids</taxon>
        <taxon>fabids</taxon>
        <taxon>Malpighiales</taxon>
        <taxon>Rhizophoraceae</taxon>
        <taxon>Rhizophora</taxon>
    </lineage>
</organism>
<protein>
    <submittedName>
        <fullName evidence="1">Uncharacterized protein</fullName>
    </submittedName>
</protein>
<dbReference type="EMBL" id="GGEC01064053">
    <property type="protein sequence ID" value="MBX44537.1"/>
    <property type="molecule type" value="Transcribed_RNA"/>
</dbReference>